<evidence type="ECO:0000259" key="2">
    <source>
        <dbReference type="PROSITE" id="PS50041"/>
    </source>
</evidence>
<reference evidence="4" key="1">
    <citation type="submission" date="2025-08" db="UniProtKB">
        <authorList>
            <consortium name="RefSeq"/>
        </authorList>
    </citation>
    <scope>IDENTIFICATION</scope>
</reference>
<dbReference type="InterPro" id="IPR050111">
    <property type="entry name" value="C-type_lectin/snaclec_domain"/>
</dbReference>
<dbReference type="Proteomes" id="UP000515152">
    <property type="component" value="Chromosome 22"/>
</dbReference>
<gene>
    <name evidence="4" type="primary">LOC116218476</name>
</gene>
<proteinExistence type="predicted"/>
<keyword evidence="3" id="KW-1185">Reference proteome</keyword>
<name>A0A6P8EVF8_CLUHA</name>
<evidence type="ECO:0000256" key="1">
    <source>
        <dbReference type="SAM" id="Phobius"/>
    </source>
</evidence>
<evidence type="ECO:0000313" key="4">
    <source>
        <dbReference type="RefSeq" id="XP_031416184.2"/>
    </source>
</evidence>
<keyword evidence="1" id="KW-0472">Membrane</keyword>
<dbReference type="SMART" id="SM00034">
    <property type="entry name" value="CLECT"/>
    <property type="match status" value="1"/>
</dbReference>
<dbReference type="AlphaFoldDB" id="A0A6P8EVF8"/>
<dbReference type="InterPro" id="IPR018378">
    <property type="entry name" value="C-type_lectin_CS"/>
</dbReference>
<accession>A0A6P8EVF8</accession>
<feature type="domain" description="C-type lectin" evidence="2">
    <location>
        <begin position="73"/>
        <end position="187"/>
    </location>
</feature>
<dbReference type="RefSeq" id="XP_031416184.2">
    <property type="nucleotide sequence ID" value="XM_031560324.2"/>
</dbReference>
<evidence type="ECO:0000313" key="3">
    <source>
        <dbReference type="Proteomes" id="UP000515152"/>
    </source>
</evidence>
<dbReference type="OrthoDB" id="2142683at2759"/>
<dbReference type="InterPro" id="IPR001304">
    <property type="entry name" value="C-type_lectin-like"/>
</dbReference>
<dbReference type="PROSITE" id="PS50041">
    <property type="entry name" value="C_TYPE_LECTIN_2"/>
    <property type="match status" value="1"/>
</dbReference>
<dbReference type="PANTHER" id="PTHR22803">
    <property type="entry name" value="MANNOSE, PHOSPHOLIPASE, LECTIN RECEPTOR RELATED"/>
    <property type="match status" value="1"/>
</dbReference>
<organism evidence="3 4">
    <name type="scientific">Clupea harengus</name>
    <name type="common">Atlantic herring</name>
    <dbReference type="NCBI Taxonomy" id="7950"/>
    <lineage>
        <taxon>Eukaryota</taxon>
        <taxon>Metazoa</taxon>
        <taxon>Chordata</taxon>
        <taxon>Craniata</taxon>
        <taxon>Vertebrata</taxon>
        <taxon>Euteleostomi</taxon>
        <taxon>Actinopterygii</taxon>
        <taxon>Neopterygii</taxon>
        <taxon>Teleostei</taxon>
        <taxon>Clupei</taxon>
        <taxon>Clupeiformes</taxon>
        <taxon>Clupeoidei</taxon>
        <taxon>Clupeidae</taxon>
        <taxon>Clupea</taxon>
    </lineage>
</organism>
<dbReference type="PROSITE" id="PS00615">
    <property type="entry name" value="C_TYPE_LECTIN_1"/>
    <property type="match status" value="1"/>
</dbReference>
<keyword evidence="1" id="KW-1133">Transmembrane helix</keyword>
<dbReference type="GeneID" id="116218476"/>
<keyword evidence="1" id="KW-0812">Transmembrane</keyword>
<protein>
    <submittedName>
        <fullName evidence="4">C-type lectin domain family 4 member M-like</fullName>
    </submittedName>
</protein>
<dbReference type="Pfam" id="PF00059">
    <property type="entry name" value="Lectin_C"/>
    <property type="match status" value="1"/>
</dbReference>
<sequence length="190" mass="21829">MEVTVDMNIYQNSNQGQHTQTQTPVRTDDRRYKEYRLYSLVAVSFGLLCVLQVTLNIYLRLVGGSCPEGWLSFGSSCYHISASHRNWTDSKEDCHQREAELIVINSQEEQEFVKALSVEAWIGLSCSEEERVWKWVDGRPLTTGFWYPGEPNNNGNNENCAVSWPRSPSLESWNDLNCDSESHWICKTTP</sequence>
<feature type="transmembrane region" description="Helical" evidence="1">
    <location>
        <begin position="37"/>
        <end position="59"/>
    </location>
</feature>
<dbReference type="KEGG" id="char:116218476"/>